<dbReference type="AlphaFoldDB" id="A0AAW9QVF2"/>
<name>A0AAW9QVF2_9CHRO</name>
<dbReference type="EMBL" id="JBAFSM010000041">
    <property type="protein sequence ID" value="MEG3439144.1"/>
    <property type="molecule type" value="Genomic_DNA"/>
</dbReference>
<proteinExistence type="predicted"/>
<organism evidence="1 2">
    <name type="scientific">Pannus brasiliensis CCIBt3594</name>
    <dbReference type="NCBI Taxonomy" id="1427578"/>
    <lineage>
        <taxon>Bacteria</taxon>
        <taxon>Bacillati</taxon>
        <taxon>Cyanobacteriota</taxon>
        <taxon>Cyanophyceae</taxon>
        <taxon>Oscillatoriophycideae</taxon>
        <taxon>Chroococcales</taxon>
        <taxon>Microcystaceae</taxon>
        <taxon>Pannus</taxon>
    </lineage>
</organism>
<evidence type="ECO:0000313" key="2">
    <source>
        <dbReference type="Proteomes" id="UP001328733"/>
    </source>
</evidence>
<keyword evidence="2" id="KW-1185">Reference proteome</keyword>
<comment type="caution">
    <text evidence="1">The sequence shown here is derived from an EMBL/GenBank/DDBJ whole genome shotgun (WGS) entry which is preliminary data.</text>
</comment>
<accession>A0AAW9QVF2</accession>
<protein>
    <submittedName>
        <fullName evidence="1">Uncharacterized protein</fullName>
    </submittedName>
</protein>
<dbReference type="RefSeq" id="WP_332866625.1">
    <property type="nucleotide sequence ID" value="NZ_JBAFSM010000041.1"/>
</dbReference>
<reference evidence="1 2" key="1">
    <citation type="submission" date="2024-01" db="EMBL/GenBank/DDBJ databases">
        <title>Genomic insights into the taxonomy and metabolism of the cyanobacterium Pannus brasiliensis CCIBt3594.</title>
        <authorList>
            <person name="Machado M."/>
            <person name="Botero N.B."/>
            <person name="Andreote A.P.D."/>
            <person name="Feitosa A.M.T."/>
            <person name="Popin R."/>
            <person name="Sivonen K."/>
            <person name="Fiore M.F."/>
        </authorList>
    </citation>
    <scope>NUCLEOTIDE SEQUENCE [LARGE SCALE GENOMIC DNA]</scope>
    <source>
        <strain evidence="1 2">CCIBt3594</strain>
    </source>
</reference>
<dbReference type="Proteomes" id="UP001328733">
    <property type="component" value="Unassembled WGS sequence"/>
</dbReference>
<sequence>MSSHSLPRTIADDLLSVLLDEEETAYPWDLADPNTEAIFREREEAFSLLDGSEEGEILDRSATFFATLQQRWDAIENGTGRTSLFDRFAPLLPSEYLTRLIESAETLIDRPIDPLDRLVACIHPLFPKWLDEDLQVFARPHALALRDEGTPPVKNTRDWRTLSESERIRRSASIAAEILRELTTKP</sequence>
<gene>
    <name evidence="1" type="ORF">V0288_18605</name>
</gene>
<evidence type="ECO:0000313" key="1">
    <source>
        <dbReference type="EMBL" id="MEG3439144.1"/>
    </source>
</evidence>